<evidence type="ECO:0000313" key="2">
    <source>
        <dbReference type="Proteomes" id="UP000054477"/>
    </source>
</evidence>
<dbReference type="Proteomes" id="UP000054477">
    <property type="component" value="Unassembled WGS sequence"/>
</dbReference>
<proteinExistence type="predicted"/>
<dbReference type="EMBL" id="KN838616">
    <property type="protein sequence ID" value="KIK00906.1"/>
    <property type="molecule type" value="Genomic_DNA"/>
</dbReference>
<reference evidence="2" key="2">
    <citation type="submission" date="2015-01" db="EMBL/GenBank/DDBJ databases">
        <title>Evolutionary Origins and Diversification of the Mycorrhizal Mutualists.</title>
        <authorList>
            <consortium name="DOE Joint Genome Institute"/>
            <consortium name="Mycorrhizal Genomics Consortium"/>
            <person name="Kohler A."/>
            <person name="Kuo A."/>
            <person name="Nagy L.G."/>
            <person name="Floudas D."/>
            <person name="Copeland A."/>
            <person name="Barry K.W."/>
            <person name="Cichocki N."/>
            <person name="Veneault-Fourrey C."/>
            <person name="LaButti K."/>
            <person name="Lindquist E.A."/>
            <person name="Lipzen A."/>
            <person name="Lundell T."/>
            <person name="Morin E."/>
            <person name="Murat C."/>
            <person name="Riley R."/>
            <person name="Ohm R."/>
            <person name="Sun H."/>
            <person name="Tunlid A."/>
            <person name="Henrissat B."/>
            <person name="Grigoriev I.V."/>
            <person name="Hibbett D.S."/>
            <person name="Martin F."/>
        </authorList>
    </citation>
    <scope>NUCLEOTIDE SEQUENCE [LARGE SCALE GENOMIC DNA]</scope>
    <source>
        <strain evidence="2">LaAM-08-1</strain>
    </source>
</reference>
<name>A0A0C9X774_9AGAR</name>
<accession>A0A0C9X774</accession>
<dbReference type="HOGENOM" id="CLU_1199990_0_0_1"/>
<keyword evidence="2" id="KW-1185">Reference proteome</keyword>
<gene>
    <name evidence="1" type="ORF">K443DRAFT_592450</name>
</gene>
<protein>
    <submittedName>
        <fullName evidence="1">Uncharacterized protein</fullName>
    </submittedName>
</protein>
<sequence>MHCFPLLSPFPRHTFSSFCCFPAADASSSPCAYFSTLSLSLSLLPFLFLHCLNASSRVLFPTNGGVAVINASLATPPSLPIHSIPQPYLRFSSLPPHGQERARERRNAYYTPFSTVGLASIYNQFPPFNSVPLKPQSTPLLVAGQLLPFLRYSHLPPTPSLLSTSFIDFVTVGRQARQTFRTPDQPPPFLRNLPTASPVTPLSRSEELNPFCKTSHATYKDAKLGRTPIIQ</sequence>
<dbReference type="AlphaFoldDB" id="A0A0C9X774"/>
<reference evidence="1 2" key="1">
    <citation type="submission" date="2014-04" db="EMBL/GenBank/DDBJ databases">
        <authorList>
            <consortium name="DOE Joint Genome Institute"/>
            <person name="Kuo A."/>
            <person name="Kohler A."/>
            <person name="Nagy L.G."/>
            <person name="Floudas D."/>
            <person name="Copeland A."/>
            <person name="Barry K.W."/>
            <person name="Cichocki N."/>
            <person name="Veneault-Fourrey C."/>
            <person name="LaButti K."/>
            <person name="Lindquist E.A."/>
            <person name="Lipzen A."/>
            <person name="Lundell T."/>
            <person name="Morin E."/>
            <person name="Murat C."/>
            <person name="Sun H."/>
            <person name="Tunlid A."/>
            <person name="Henrissat B."/>
            <person name="Grigoriev I.V."/>
            <person name="Hibbett D.S."/>
            <person name="Martin F."/>
            <person name="Nordberg H.P."/>
            <person name="Cantor M.N."/>
            <person name="Hua S.X."/>
        </authorList>
    </citation>
    <scope>NUCLEOTIDE SEQUENCE [LARGE SCALE GENOMIC DNA]</scope>
    <source>
        <strain evidence="1 2">LaAM-08-1</strain>
    </source>
</reference>
<organism evidence="1 2">
    <name type="scientific">Laccaria amethystina LaAM-08-1</name>
    <dbReference type="NCBI Taxonomy" id="1095629"/>
    <lineage>
        <taxon>Eukaryota</taxon>
        <taxon>Fungi</taxon>
        <taxon>Dikarya</taxon>
        <taxon>Basidiomycota</taxon>
        <taxon>Agaricomycotina</taxon>
        <taxon>Agaricomycetes</taxon>
        <taxon>Agaricomycetidae</taxon>
        <taxon>Agaricales</taxon>
        <taxon>Agaricineae</taxon>
        <taxon>Hydnangiaceae</taxon>
        <taxon>Laccaria</taxon>
    </lineage>
</organism>
<evidence type="ECO:0000313" key="1">
    <source>
        <dbReference type="EMBL" id="KIK00906.1"/>
    </source>
</evidence>